<dbReference type="InterPro" id="IPR006121">
    <property type="entry name" value="HMA_dom"/>
</dbReference>
<evidence type="ECO:0000259" key="9">
    <source>
        <dbReference type="PROSITE" id="PS50846"/>
    </source>
</evidence>
<feature type="transmembrane region" description="Helical" evidence="8">
    <location>
        <begin position="731"/>
        <end position="749"/>
    </location>
</feature>
<comment type="similarity">
    <text evidence="2">Belongs to the cation transport ATPase (P-type) (TC 3.A.3) family. Type IB subfamily.</text>
</comment>
<feature type="transmembrane region" description="Helical" evidence="8">
    <location>
        <begin position="761"/>
        <end position="779"/>
    </location>
</feature>
<dbReference type="SUPFAM" id="SSF56784">
    <property type="entry name" value="HAD-like"/>
    <property type="match status" value="1"/>
</dbReference>
<dbReference type="NCBIfam" id="TIGR01494">
    <property type="entry name" value="ATPase_P-type"/>
    <property type="match status" value="1"/>
</dbReference>
<dbReference type="CDD" id="cd00371">
    <property type="entry name" value="HMA"/>
    <property type="match status" value="1"/>
</dbReference>
<feature type="transmembrane region" description="Helical" evidence="8">
    <location>
        <begin position="422"/>
        <end position="446"/>
    </location>
</feature>
<dbReference type="InterPro" id="IPR001757">
    <property type="entry name" value="P_typ_ATPase"/>
</dbReference>
<accession>A0A8H7K6F4</accession>
<dbReference type="GO" id="GO:0016887">
    <property type="term" value="F:ATP hydrolysis activity"/>
    <property type="evidence" value="ECO:0007669"/>
    <property type="project" value="InterPro"/>
</dbReference>
<feature type="transmembrane region" description="Helical" evidence="8">
    <location>
        <begin position="229"/>
        <end position="247"/>
    </location>
</feature>
<evidence type="ECO:0000256" key="2">
    <source>
        <dbReference type="ARBA" id="ARBA00006024"/>
    </source>
</evidence>
<keyword evidence="7 8" id="KW-0472">Membrane</keyword>
<feature type="transmembrane region" description="Helical" evidence="8">
    <location>
        <begin position="385"/>
        <end position="402"/>
    </location>
</feature>
<dbReference type="GO" id="GO:0005507">
    <property type="term" value="F:copper ion binding"/>
    <property type="evidence" value="ECO:0007669"/>
    <property type="project" value="TreeGrafter"/>
</dbReference>
<organism evidence="10 11">
    <name type="scientific">Bionectria ochroleuca</name>
    <name type="common">Gliocladium roseum</name>
    <dbReference type="NCBI Taxonomy" id="29856"/>
    <lineage>
        <taxon>Eukaryota</taxon>
        <taxon>Fungi</taxon>
        <taxon>Dikarya</taxon>
        <taxon>Ascomycota</taxon>
        <taxon>Pezizomycotina</taxon>
        <taxon>Sordariomycetes</taxon>
        <taxon>Hypocreomycetidae</taxon>
        <taxon>Hypocreales</taxon>
        <taxon>Bionectriaceae</taxon>
        <taxon>Clonostachys</taxon>
    </lineage>
</organism>
<dbReference type="PRINTS" id="PR00119">
    <property type="entry name" value="CATATPASE"/>
</dbReference>
<sequence>MACCYIAAFCIGQLIKACHFLDVGNGIKKTRDSPELSIVTYPVTQGLTCSACIQIVEDALAAVSGVSKVRVSLTLQQAVVIATENTAALDEELMLCAVRDIGYEAQAGPRSPQKMIEQLQYRESTDRLGSTFSHLGRCATILQALSLLIYLVPGRFALFRGLRWCLHMVSMAVMLYVQFSPVAWIHKRGWTWLRGGRLNMNTLTSLSMGLASLLPLLDWLVTGRLNSSSFYPMATGLGLVVVAGKYVDSLSRRSAAQDLVRVYKPILDADSITLYPEMERVPASYLRRGDKIVVEPHTTIPCDCYVLEGSSLIGQAIVTGESLPARKNAGDFLLGGTRNLSSRLVCAVQREKNDSFYTKLVQSAVESSSTSSNDHEFIDTITRHFVAVVMGLAFFAPCYSQYPLIGKVPMYQIVHGWITHTITILTCACPCAISLAIPSAVVAAIVTACGQGTIITGGINTLEKLEKSKTVIFDKTGTLTHAKLDVEDLDLVQEWEMDKDMIWEYVCTIENQAIDDHPIARAILGAGLRELGVKWAERQGLRNTRNVVSDSGKGVKGEVQLENQPWRHIAVGSHRYFKEMNITGTPESILDGTKGRIVVLLAVDERYAASFFVALMQAGYQCGMLTGDTRESAERASQQLRLPVIQSGALPDEKQKHIQSLHDSDKIVTMVGDGLNDAPSLAAAGVGVGLQKDSTTSIAGGAVVIVNTRLGSLIDLFKIARTTMDQVRFNLYWILAYNVFTLGLAMKLFSPFNISLTPSLAALLMSLSSVFLTMQSFWLRKRLERITRNPGN</sequence>
<protein>
    <recommendedName>
        <fullName evidence="9">HMA domain-containing protein</fullName>
    </recommendedName>
</protein>
<feature type="transmembrane region" description="Helical" evidence="8">
    <location>
        <begin position="198"/>
        <end position="217"/>
    </location>
</feature>
<dbReference type="GO" id="GO:0043682">
    <property type="term" value="F:P-type divalent copper transporter activity"/>
    <property type="evidence" value="ECO:0007669"/>
    <property type="project" value="TreeGrafter"/>
</dbReference>
<dbReference type="Pfam" id="PF00702">
    <property type="entry name" value="Hydrolase"/>
    <property type="match status" value="1"/>
</dbReference>
<evidence type="ECO:0000256" key="3">
    <source>
        <dbReference type="ARBA" id="ARBA00022692"/>
    </source>
</evidence>
<dbReference type="Pfam" id="PF00403">
    <property type="entry name" value="HMA"/>
    <property type="match status" value="1"/>
</dbReference>
<dbReference type="SUPFAM" id="SSF81653">
    <property type="entry name" value="Calcium ATPase, transduction domain A"/>
    <property type="match status" value="1"/>
</dbReference>
<evidence type="ECO:0000256" key="1">
    <source>
        <dbReference type="ARBA" id="ARBA00004127"/>
    </source>
</evidence>
<keyword evidence="5" id="KW-1278">Translocase</keyword>
<dbReference type="PANTHER" id="PTHR43520:SF8">
    <property type="entry name" value="P-TYPE CU(+) TRANSPORTER"/>
    <property type="match status" value="1"/>
</dbReference>
<dbReference type="GO" id="GO:0055070">
    <property type="term" value="P:copper ion homeostasis"/>
    <property type="evidence" value="ECO:0007669"/>
    <property type="project" value="TreeGrafter"/>
</dbReference>
<dbReference type="InterPro" id="IPR059000">
    <property type="entry name" value="ATPase_P-type_domA"/>
</dbReference>
<dbReference type="PROSITE" id="PS50846">
    <property type="entry name" value="HMA_2"/>
    <property type="match status" value="1"/>
</dbReference>
<dbReference type="PROSITE" id="PS00154">
    <property type="entry name" value="ATPASE_E1_E2"/>
    <property type="match status" value="1"/>
</dbReference>
<evidence type="ECO:0000256" key="8">
    <source>
        <dbReference type="SAM" id="Phobius"/>
    </source>
</evidence>
<evidence type="ECO:0000256" key="6">
    <source>
        <dbReference type="ARBA" id="ARBA00022989"/>
    </source>
</evidence>
<dbReference type="GO" id="GO:0016020">
    <property type="term" value="C:membrane"/>
    <property type="evidence" value="ECO:0007669"/>
    <property type="project" value="InterPro"/>
</dbReference>
<comment type="subcellular location">
    <subcellularLocation>
        <location evidence="1">Endomembrane system</location>
        <topology evidence="1">Multi-pass membrane protein</topology>
    </subcellularLocation>
</comment>
<evidence type="ECO:0000256" key="7">
    <source>
        <dbReference type="ARBA" id="ARBA00023136"/>
    </source>
</evidence>
<dbReference type="InterPro" id="IPR036163">
    <property type="entry name" value="HMA_dom_sf"/>
</dbReference>
<dbReference type="Gene3D" id="3.30.70.100">
    <property type="match status" value="1"/>
</dbReference>
<proteinExistence type="inferred from homology"/>
<keyword evidence="6 8" id="KW-1133">Transmembrane helix</keyword>
<evidence type="ECO:0000256" key="4">
    <source>
        <dbReference type="ARBA" id="ARBA00022723"/>
    </source>
</evidence>
<feature type="domain" description="HMA" evidence="9">
    <location>
        <begin position="38"/>
        <end position="106"/>
    </location>
</feature>
<dbReference type="Pfam" id="PF00122">
    <property type="entry name" value="E1-E2_ATPase"/>
    <property type="match status" value="1"/>
</dbReference>
<dbReference type="PANTHER" id="PTHR43520">
    <property type="entry name" value="ATP7, ISOFORM B"/>
    <property type="match status" value="1"/>
</dbReference>
<dbReference type="InterPro" id="IPR018303">
    <property type="entry name" value="ATPase_P-typ_P_site"/>
</dbReference>
<dbReference type="Gene3D" id="3.40.1110.10">
    <property type="entry name" value="Calcium-transporting ATPase, cytoplasmic domain N"/>
    <property type="match status" value="1"/>
</dbReference>
<gene>
    <name evidence="10" type="ORF">IM811_003385</name>
</gene>
<keyword evidence="4" id="KW-0479">Metal-binding</keyword>
<name>A0A8H7K6F4_BIOOC</name>
<dbReference type="InterPro" id="IPR008250">
    <property type="entry name" value="ATPase_P-typ_transduc_dom_A_sf"/>
</dbReference>
<dbReference type="InterPro" id="IPR023299">
    <property type="entry name" value="ATPase_P-typ_cyto_dom_N"/>
</dbReference>
<dbReference type="GO" id="GO:0012505">
    <property type="term" value="C:endomembrane system"/>
    <property type="evidence" value="ECO:0007669"/>
    <property type="project" value="UniProtKB-SubCell"/>
</dbReference>
<dbReference type="EMBL" id="JADCTT010000011">
    <property type="protein sequence ID" value="KAF9746480.1"/>
    <property type="molecule type" value="Genomic_DNA"/>
</dbReference>
<dbReference type="Proteomes" id="UP000616885">
    <property type="component" value="Unassembled WGS sequence"/>
</dbReference>
<comment type="caution">
    <text evidence="10">The sequence shown here is derived from an EMBL/GenBank/DDBJ whole genome shotgun (WGS) entry which is preliminary data.</text>
</comment>
<evidence type="ECO:0000313" key="11">
    <source>
        <dbReference type="Proteomes" id="UP000616885"/>
    </source>
</evidence>
<dbReference type="SUPFAM" id="SSF55008">
    <property type="entry name" value="HMA, heavy metal-associated domain"/>
    <property type="match status" value="1"/>
</dbReference>
<dbReference type="GO" id="GO:0005524">
    <property type="term" value="F:ATP binding"/>
    <property type="evidence" value="ECO:0007669"/>
    <property type="project" value="InterPro"/>
</dbReference>
<keyword evidence="3 8" id="KW-0812">Transmembrane</keyword>
<evidence type="ECO:0000313" key="10">
    <source>
        <dbReference type="EMBL" id="KAF9746480.1"/>
    </source>
</evidence>
<reference evidence="10" key="1">
    <citation type="submission" date="2020-10" db="EMBL/GenBank/DDBJ databases">
        <title>High-Quality Genome Resource of Clonostachys rosea strain S41 by Oxford Nanopore Long-Read Sequencing.</title>
        <authorList>
            <person name="Wang H."/>
        </authorList>
    </citation>
    <scope>NUCLEOTIDE SEQUENCE</scope>
    <source>
        <strain evidence="10">S41</strain>
    </source>
</reference>
<dbReference type="Gene3D" id="2.70.150.10">
    <property type="entry name" value="Calcium-transporting ATPase, cytoplasmic transduction domain A"/>
    <property type="match status" value="1"/>
</dbReference>
<dbReference type="InterPro" id="IPR023214">
    <property type="entry name" value="HAD_sf"/>
</dbReference>
<dbReference type="AlphaFoldDB" id="A0A8H7K6F4"/>
<dbReference type="Gene3D" id="3.40.50.1000">
    <property type="entry name" value="HAD superfamily/HAD-like"/>
    <property type="match status" value="1"/>
</dbReference>
<dbReference type="InterPro" id="IPR036412">
    <property type="entry name" value="HAD-like_sf"/>
</dbReference>
<evidence type="ECO:0000256" key="5">
    <source>
        <dbReference type="ARBA" id="ARBA00022967"/>
    </source>
</evidence>
<feature type="transmembrane region" description="Helical" evidence="8">
    <location>
        <begin position="164"/>
        <end position="186"/>
    </location>
</feature>